<feature type="compositionally biased region" description="Polar residues" evidence="2">
    <location>
        <begin position="298"/>
        <end position="311"/>
    </location>
</feature>
<gene>
    <name evidence="3" type="ORF">Fcan01_08921</name>
</gene>
<evidence type="ECO:0008006" key="5">
    <source>
        <dbReference type="Google" id="ProtNLM"/>
    </source>
</evidence>
<dbReference type="AlphaFoldDB" id="A0A226EGB0"/>
<dbReference type="EMBL" id="LNIX01000004">
    <property type="protein sequence ID" value="OXA56449.1"/>
    <property type="molecule type" value="Genomic_DNA"/>
</dbReference>
<evidence type="ECO:0000313" key="4">
    <source>
        <dbReference type="Proteomes" id="UP000198287"/>
    </source>
</evidence>
<evidence type="ECO:0000256" key="1">
    <source>
        <dbReference type="SAM" id="Coils"/>
    </source>
</evidence>
<proteinExistence type="predicted"/>
<keyword evidence="4" id="KW-1185">Reference proteome</keyword>
<keyword evidence="1" id="KW-0175">Coiled coil</keyword>
<dbReference type="Proteomes" id="UP000198287">
    <property type="component" value="Unassembled WGS sequence"/>
</dbReference>
<dbReference type="CDD" id="cd14686">
    <property type="entry name" value="bZIP"/>
    <property type="match status" value="1"/>
</dbReference>
<evidence type="ECO:0000313" key="3">
    <source>
        <dbReference type="EMBL" id="OXA56449.1"/>
    </source>
</evidence>
<name>A0A226EGB0_FOLCA</name>
<sequence length="522" mass="57755">MNNILISNPFLSRTCSPDSEQEQSDNFLSYQASQFEKAWARFQEDIATEQETRRKIRFISGDSGISSPAISSISSPEISSTTEISAYPFSPIFEEDDSMELNWLSQEGFNFDQLDAVSNDVASPAEGTTGVEGSTVPSPRDATFSHQYVGDLDFLPDDMDFNDIFNEDMKKPLMHNDGSDMLSGTTLNKHFENLPDISLSSILNSSSSTVTSAMEPNRVFVVNTATKQISAEGQEAVAAQYNTRSTHQRKAAPGKRVVAQSPYQSQQEAVKEEEEEEDVKPNVSQLASTYGLRRKRNLSTISTDDAPTSSRNSKKPRKYEIEDVNDPSVRNAKAAKLNRDRKKREFNEMKKRAEAAEATVASLRVENDSLKTSLASVSGQLNDLKVKNRTVTGLNCQMSTMKNVFEAILPAMSQKFGRQMAVEVPDSFAQIPAALDERGELIGGGAGGLNPDGFNILDESFQMGVGEQTDMAEQSSQPMNSNYFTLHINPQGGKIRLDYDPSKLIKELRDDNNDDNDDMEDN</sequence>
<comment type="caution">
    <text evidence="3">The sequence shown here is derived from an EMBL/GenBank/DDBJ whole genome shotgun (WGS) entry which is preliminary data.</text>
</comment>
<evidence type="ECO:0000256" key="2">
    <source>
        <dbReference type="SAM" id="MobiDB-lite"/>
    </source>
</evidence>
<organism evidence="3 4">
    <name type="scientific">Folsomia candida</name>
    <name type="common">Springtail</name>
    <dbReference type="NCBI Taxonomy" id="158441"/>
    <lineage>
        <taxon>Eukaryota</taxon>
        <taxon>Metazoa</taxon>
        <taxon>Ecdysozoa</taxon>
        <taxon>Arthropoda</taxon>
        <taxon>Hexapoda</taxon>
        <taxon>Collembola</taxon>
        <taxon>Entomobryomorpha</taxon>
        <taxon>Isotomoidea</taxon>
        <taxon>Isotomidae</taxon>
        <taxon>Proisotominae</taxon>
        <taxon>Folsomia</taxon>
    </lineage>
</organism>
<feature type="coiled-coil region" evidence="1">
    <location>
        <begin position="332"/>
        <end position="373"/>
    </location>
</feature>
<protein>
    <recommendedName>
        <fullName evidence="5">BZIP domain-containing protein</fullName>
    </recommendedName>
</protein>
<reference evidence="3 4" key="1">
    <citation type="submission" date="2015-12" db="EMBL/GenBank/DDBJ databases">
        <title>The genome of Folsomia candida.</title>
        <authorList>
            <person name="Faddeeva A."/>
            <person name="Derks M.F."/>
            <person name="Anvar Y."/>
            <person name="Smit S."/>
            <person name="Van Straalen N."/>
            <person name="Roelofs D."/>
        </authorList>
    </citation>
    <scope>NUCLEOTIDE SEQUENCE [LARGE SCALE GENOMIC DNA]</scope>
    <source>
        <strain evidence="3 4">VU population</strain>
        <tissue evidence="3">Whole body</tissue>
    </source>
</reference>
<dbReference type="OrthoDB" id="10683474at2759"/>
<accession>A0A226EGB0</accession>
<feature type="region of interest" description="Disordered" evidence="2">
    <location>
        <begin position="240"/>
        <end position="326"/>
    </location>
</feature>